<evidence type="ECO:0000313" key="3">
    <source>
        <dbReference type="Proteomes" id="UP000265520"/>
    </source>
</evidence>
<accession>A0A392SVY1</accession>
<proteinExistence type="predicted"/>
<dbReference type="EMBL" id="LXQA010456513">
    <property type="protein sequence ID" value="MCI53018.1"/>
    <property type="molecule type" value="Genomic_DNA"/>
</dbReference>
<dbReference type="Proteomes" id="UP000265520">
    <property type="component" value="Unassembled WGS sequence"/>
</dbReference>
<feature type="non-terminal residue" evidence="2">
    <location>
        <position position="38"/>
    </location>
</feature>
<sequence>MQSSSCHKGFYRGHDEKGTTWRARKDHRSTMGIQRTTM</sequence>
<dbReference type="AlphaFoldDB" id="A0A392SVY1"/>
<organism evidence="2 3">
    <name type="scientific">Trifolium medium</name>
    <dbReference type="NCBI Taxonomy" id="97028"/>
    <lineage>
        <taxon>Eukaryota</taxon>
        <taxon>Viridiplantae</taxon>
        <taxon>Streptophyta</taxon>
        <taxon>Embryophyta</taxon>
        <taxon>Tracheophyta</taxon>
        <taxon>Spermatophyta</taxon>
        <taxon>Magnoliopsida</taxon>
        <taxon>eudicotyledons</taxon>
        <taxon>Gunneridae</taxon>
        <taxon>Pentapetalae</taxon>
        <taxon>rosids</taxon>
        <taxon>fabids</taxon>
        <taxon>Fabales</taxon>
        <taxon>Fabaceae</taxon>
        <taxon>Papilionoideae</taxon>
        <taxon>50 kb inversion clade</taxon>
        <taxon>NPAAA clade</taxon>
        <taxon>Hologalegina</taxon>
        <taxon>IRL clade</taxon>
        <taxon>Trifolieae</taxon>
        <taxon>Trifolium</taxon>
    </lineage>
</organism>
<evidence type="ECO:0000256" key="1">
    <source>
        <dbReference type="SAM" id="MobiDB-lite"/>
    </source>
</evidence>
<protein>
    <submittedName>
        <fullName evidence="2">Uncharacterized protein</fullName>
    </submittedName>
</protein>
<evidence type="ECO:0000313" key="2">
    <source>
        <dbReference type="EMBL" id="MCI53018.1"/>
    </source>
</evidence>
<keyword evidence="3" id="KW-1185">Reference proteome</keyword>
<reference evidence="2 3" key="1">
    <citation type="journal article" date="2018" name="Front. Plant Sci.">
        <title>Red Clover (Trifolium pratense) and Zigzag Clover (T. medium) - A Picture of Genomic Similarities and Differences.</title>
        <authorList>
            <person name="Dluhosova J."/>
            <person name="Istvanek J."/>
            <person name="Nedelnik J."/>
            <person name="Repkova J."/>
        </authorList>
    </citation>
    <scope>NUCLEOTIDE SEQUENCE [LARGE SCALE GENOMIC DNA]</scope>
    <source>
        <strain evidence="3">cv. 10/8</strain>
        <tissue evidence="2">Leaf</tissue>
    </source>
</reference>
<comment type="caution">
    <text evidence="2">The sequence shown here is derived from an EMBL/GenBank/DDBJ whole genome shotgun (WGS) entry which is preliminary data.</text>
</comment>
<name>A0A392SVY1_9FABA</name>
<feature type="region of interest" description="Disordered" evidence="1">
    <location>
        <begin position="1"/>
        <end position="38"/>
    </location>
</feature>